<dbReference type="RefSeq" id="WP_304147822.1">
    <property type="nucleotide sequence ID" value="NZ_JAOAIE010000121.1"/>
</dbReference>
<name>A0A7V3E6Y7_9BACT</name>
<gene>
    <name evidence="2" type="ORF">ENS31_04290</name>
</gene>
<dbReference type="EMBL" id="DSUJ01000008">
    <property type="protein sequence ID" value="HFI90738.1"/>
    <property type="molecule type" value="Genomic_DNA"/>
</dbReference>
<evidence type="ECO:0000313" key="2">
    <source>
        <dbReference type="EMBL" id="HFI90738.1"/>
    </source>
</evidence>
<dbReference type="AlphaFoldDB" id="A0A7V3E6Y7"/>
<comment type="caution">
    <text evidence="2">The sequence shown here is derived from an EMBL/GenBank/DDBJ whole genome shotgun (WGS) entry which is preliminary data.</text>
</comment>
<feature type="transmembrane region" description="Helical" evidence="1">
    <location>
        <begin position="47"/>
        <end position="68"/>
    </location>
</feature>
<proteinExistence type="predicted"/>
<keyword evidence="1" id="KW-0472">Membrane</keyword>
<protein>
    <submittedName>
        <fullName evidence="2">Uncharacterized protein</fullName>
    </submittedName>
</protein>
<sequence length="70" mass="8425">MREQFDEKKSLERNALSSREEFYLADNESSELHYQQLHEIVLRKQKLIIYLSILYTAVVLGILFYLVFLK</sequence>
<organism evidence="2">
    <name type="scientific">Ignavibacterium album</name>
    <dbReference type="NCBI Taxonomy" id="591197"/>
    <lineage>
        <taxon>Bacteria</taxon>
        <taxon>Pseudomonadati</taxon>
        <taxon>Ignavibacteriota</taxon>
        <taxon>Ignavibacteria</taxon>
        <taxon>Ignavibacteriales</taxon>
        <taxon>Ignavibacteriaceae</taxon>
        <taxon>Ignavibacterium</taxon>
    </lineage>
</organism>
<reference evidence="2" key="1">
    <citation type="journal article" date="2020" name="mSystems">
        <title>Genome- and Community-Level Interaction Insights into Carbon Utilization and Element Cycling Functions of Hydrothermarchaeota in Hydrothermal Sediment.</title>
        <authorList>
            <person name="Zhou Z."/>
            <person name="Liu Y."/>
            <person name="Xu W."/>
            <person name="Pan J."/>
            <person name="Luo Z.H."/>
            <person name="Li M."/>
        </authorList>
    </citation>
    <scope>NUCLEOTIDE SEQUENCE [LARGE SCALE GENOMIC DNA]</scope>
    <source>
        <strain evidence="2">SpSt-479</strain>
    </source>
</reference>
<accession>A0A7V3E6Y7</accession>
<keyword evidence="1" id="KW-1133">Transmembrane helix</keyword>
<evidence type="ECO:0000256" key="1">
    <source>
        <dbReference type="SAM" id="Phobius"/>
    </source>
</evidence>
<keyword evidence="1" id="KW-0812">Transmembrane</keyword>